<organism evidence="3 4">
    <name type="scientific">Hylemonella gracilis</name>
    <dbReference type="NCBI Taxonomy" id="80880"/>
    <lineage>
        <taxon>Bacteria</taxon>
        <taxon>Pseudomonadati</taxon>
        <taxon>Pseudomonadota</taxon>
        <taxon>Betaproteobacteria</taxon>
        <taxon>Burkholderiales</taxon>
        <taxon>Comamonadaceae</taxon>
        <taxon>Hylemonella</taxon>
    </lineage>
</organism>
<name>A0A4P6UP11_9BURK</name>
<evidence type="ECO:0000313" key="4">
    <source>
        <dbReference type="Proteomes" id="UP000292939"/>
    </source>
</evidence>
<evidence type="ECO:0000256" key="1">
    <source>
        <dbReference type="SAM" id="Coils"/>
    </source>
</evidence>
<dbReference type="KEGG" id="hgr:DW355_14880"/>
<gene>
    <name evidence="3" type="ORF">DW355_14880</name>
</gene>
<feature type="region of interest" description="Disordered" evidence="2">
    <location>
        <begin position="39"/>
        <end position="70"/>
    </location>
</feature>
<feature type="compositionally biased region" description="Basic and acidic residues" evidence="2">
    <location>
        <begin position="59"/>
        <end position="70"/>
    </location>
</feature>
<evidence type="ECO:0000313" key="3">
    <source>
        <dbReference type="EMBL" id="QBK05837.1"/>
    </source>
</evidence>
<sequence>MMMAQDHRTWIKPLAALPPGLVISFCCVVSMASAQSKPTTAVQATRSVPARGEAGSETVKAEKPAEKSTEKAADAAVDLTVELKELQDVQTGLVLTLAACGDEPHCVSGVNDQEIVGMQERLRKATNRLEQETPEKQETLRQALRALQDGADKLQASVSKVETEIDRTKLEGNWSDQFVFDDFNAAPAVPFPNEKVPLVRFEDAEQPLPLE</sequence>
<proteinExistence type="predicted"/>
<dbReference type="OrthoDB" id="6120474at2"/>
<evidence type="ECO:0000256" key="2">
    <source>
        <dbReference type="SAM" id="MobiDB-lite"/>
    </source>
</evidence>
<feature type="coiled-coil region" evidence="1">
    <location>
        <begin position="144"/>
        <end position="171"/>
    </location>
</feature>
<protein>
    <submittedName>
        <fullName evidence="3">Uncharacterized protein</fullName>
    </submittedName>
</protein>
<accession>A0A4P6UP11</accession>
<dbReference type="Proteomes" id="UP000292939">
    <property type="component" value="Chromosome"/>
</dbReference>
<dbReference type="EMBL" id="CP031395">
    <property type="protein sequence ID" value="QBK05837.1"/>
    <property type="molecule type" value="Genomic_DNA"/>
</dbReference>
<reference evidence="3 4" key="1">
    <citation type="submission" date="2018-07" db="EMBL/GenBank/DDBJ databases">
        <title>Exploring interactions and the metabolic potential of the ultra-small soil bacteria Hylemonella gracilis.</title>
        <authorList>
            <person name="Tyc O."/>
            <person name="Kulkarni P."/>
            <person name="Gawehns F."/>
            <person name="Hundscheid M."/>
            <person name="Zweers H."/>
            <person name="Garbeva P."/>
        </authorList>
    </citation>
    <scope>NUCLEOTIDE SEQUENCE [LARGE SCALE GENOMIC DNA]</scope>
    <source>
        <strain evidence="3 4">NS1</strain>
    </source>
</reference>
<keyword evidence="1" id="KW-0175">Coiled coil</keyword>
<dbReference type="RefSeq" id="WP_131281222.1">
    <property type="nucleotide sequence ID" value="NZ_CP031395.1"/>
</dbReference>
<dbReference type="AlphaFoldDB" id="A0A4P6UP11"/>